<sequence length="83" mass="9169">MAKPNKKLPERVVKVVCTGCGAKLFKYHKNGKGALVKCFKERVAVNYCENACHCPSCHQMFAREQIIRGAAAYKIIGGKAKID</sequence>
<evidence type="ECO:0000313" key="1">
    <source>
        <dbReference type="EMBL" id="MEI4552133.1"/>
    </source>
</evidence>
<evidence type="ECO:0000313" key="2">
    <source>
        <dbReference type="Proteomes" id="UP001382455"/>
    </source>
</evidence>
<keyword evidence="2" id="KW-1185">Reference proteome</keyword>
<reference evidence="1 2" key="1">
    <citation type="submission" date="2023-12" db="EMBL/GenBank/DDBJ databases">
        <title>Friends and Foes: Symbiotic and Algicidal bacterial influence on Karenia brevis blooms.</title>
        <authorList>
            <person name="Fei C."/>
            <person name="Mohamed A.R."/>
            <person name="Booker A."/>
            <person name="Arshad M."/>
            <person name="Klass S."/>
            <person name="Ahn S."/>
            <person name="Gilbert P.M."/>
            <person name="Heil C.A."/>
            <person name="Martinez J.M."/>
            <person name="Amin S.A."/>
        </authorList>
    </citation>
    <scope>NUCLEOTIDE SEQUENCE [LARGE SCALE GENOMIC DNA]</scope>
    <source>
        <strain evidence="1 2">CE15</strain>
    </source>
</reference>
<organism evidence="1 2">
    <name type="scientific">Pseudoalteromonas spongiae</name>
    <dbReference type="NCBI Taxonomy" id="298657"/>
    <lineage>
        <taxon>Bacteria</taxon>
        <taxon>Pseudomonadati</taxon>
        <taxon>Pseudomonadota</taxon>
        <taxon>Gammaproteobacteria</taxon>
        <taxon>Alteromonadales</taxon>
        <taxon>Pseudoalteromonadaceae</taxon>
        <taxon>Pseudoalteromonas</taxon>
    </lineage>
</organism>
<name>A0ABU8F121_9GAMM</name>
<gene>
    <name evidence="1" type="ORF">WAE96_20815</name>
</gene>
<dbReference type="EMBL" id="JBAWKS010000002">
    <property type="protein sequence ID" value="MEI4552133.1"/>
    <property type="molecule type" value="Genomic_DNA"/>
</dbReference>
<accession>A0ABU8F121</accession>
<comment type="caution">
    <text evidence="1">The sequence shown here is derived from an EMBL/GenBank/DDBJ whole genome shotgun (WGS) entry which is preliminary data.</text>
</comment>
<protein>
    <recommendedName>
        <fullName evidence="3">Zn-ribbon motif protein</fullName>
    </recommendedName>
</protein>
<dbReference type="RefSeq" id="WP_336436967.1">
    <property type="nucleotide sequence ID" value="NZ_JBAWKS010000002.1"/>
</dbReference>
<evidence type="ECO:0008006" key="3">
    <source>
        <dbReference type="Google" id="ProtNLM"/>
    </source>
</evidence>
<proteinExistence type="predicted"/>
<dbReference type="Proteomes" id="UP001382455">
    <property type="component" value="Unassembled WGS sequence"/>
</dbReference>